<evidence type="ECO:0000313" key="13">
    <source>
        <dbReference type="EMBL" id="SCY98463.1"/>
    </source>
</evidence>
<evidence type="ECO:0000256" key="10">
    <source>
        <dbReference type="SAM" id="Phobius"/>
    </source>
</evidence>
<dbReference type="InterPro" id="IPR014032">
    <property type="entry name" value="Peptidase_A24A_bac"/>
</dbReference>
<dbReference type="GO" id="GO:0004190">
    <property type="term" value="F:aspartic-type endopeptidase activity"/>
    <property type="evidence" value="ECO:0007669"/>
    <property type="project" value="UniProtKB-EC"/>
</dbReference>
<dbReference type="Pfam" id="PF06750">
    <property type="entry name" value="A24_N_bact"/>
    <property type="match status" value="1"/>
</dbReference>
<dbReference type="InterPro" id="IPR010627">
    <property type="entry name" value="Prepilin_pept_A24_N"/>
</dbReference>
<keyword evidence="9" id="KW-0489">Methyltransferase</keyword>
<dbReference type="STRING" id="1120976.SAMN03080606_03393"/>
<keyword evidence="6 10" id="KW-1133">Transmembrane helix</keyword>
<dbReference type="GO" id="GO:0006465">
    <property type="term" value="P:signal peptide processing"/>
    <property type="evidence" value="ECO:0007669"/>
    <property type="project" value="TreeGrafter"/>
</dbReference>
<dbReference type="PANTHER" id="PTHR30487">
    <property type="entry name" value="TYPE 4 PREPILIN-LIKE PROTEINS LEADER PEPTIDE-PROCESSING ENZYME"/>
    <property type="match status" value="1"/>
</dbReference>
<feature type="transmembrane region" description="Helical" evidence="10">
    <location>
        <begin position="191"/>
        <end position="214"/>
    </location>
</feature>
<keyword evidence="9" id="KW-0645">Protease</keyword>
<keyword evidence="9" id="KW-0511">Multifunctional enzyme</keyword>
<dbReference type="RefSeq" id="WP_091545841.1">
    <property type="nucleotide sequence ID" value="NZ_FMUS01000026.1"/>
</dbReference>
<comment type="function">
    <text evidence="9">Plays an essential role in type IV pili and type II pseudopili formation by proteolytically removing the leader sequence from substrate proteins and subsequently monomethylating the alpha-amino group of the newly exposed N-terminal phenylalanine.</text>
</comment>
<dbReference type="Gene3D" id="1.20.120.1220">
    <property type="match status" value="1"/>
</dbReference>
<accession>A0A1G5KCW4</accession>
<keyword evidence="14" id="KW-1185">Reference proteome</keyword>
<dbReference type="PRINTS" id="PR00864">
    <property type="entry name" value="PREPILNPTASE"/>
</dbReference>
<evidence type="ECO:0000256" key="6">
    <source>
        <dbReference type="ARBA" id="ARBA00022989"/>
    </source>
</evidence>
<dbReference type="InterPro" id="IPR050882">
    <property type="entry name" value="Prepilin_peptidase/N-MTase"/>
</dbReference>
<sequence>MHLLIFIFGLLIGSFLNVCICRIPEEKSIAYPTSHCTKCRFHLKPMDLIPIFSFIAYRGRCKYCSGKISPQYPLVEIMNGILYLLLFIKFGFSIEFLQYALLSSLLVIIFGIDYSHQIIPDGLNKLILVLGILFHALPNFNSPNILLNNVLGFFVAGVLFLIIAVVTKGAMGGGDIKLMAVLGFWFGLKEVILITFLSFLLGGVLSVIILSFKIKEREDFIPFGPFIVMATIITIFYGNIITNWYISTFHLY</sequence>
<dbReference type="Pfam" id="PF01478">
    <property type="entry name" value="Peptidase_A24"/>
    <property type="match status" value="1"/>
</dbReference>
<dbReference type="PANTHER" id="PTHR30487:SF0">
    <property type="entry name" value="PREPILIN LEADER PEPTIDASE_N-METHYLTRANSFERASE-RELATED"/>
    <property type="match status" value="1"/>
</dbReference>
<dbReference type="EC" id="2.1.1.-" evidence="9"/>
<comment type="catalytic activity">
    <reaction evidence="9">
        <text>Typically cleaves a -Gly-|-Phe- bond to release an N-terminal, basic peptide of 5-8 residues from type IV prepilin, and then N-methylates the new N-terminal amino group, the methyl donor being S-adenosyl-L-methionine.</text>
        <dbReference type="EC" id="3.4.23.43"/>
    </reaction>
</comment>
<reference evidence="13 14" key="1">
    <citation type="submission" date="2016-10" db="EMBL/GenBank/DDBJ databases">
        <authorList>
            <person name="de Groot N.N."/>
        </authorList>
    </citation>
    <scope>NUCLEOTIDE SEQUENCE [LARGE SCALE GENOMIC DNA]</scope>
    <source>
        <strain evidence="13 14">DSM 18978</strain>
    </source>
</reference>
<evidence type="ECO:0000256" key="4">
    <source>
        <dbReference type="ARBA" id="ARBA00022519"/>
    </source>
</evidence>
<evidence type="ECO:0000259" key="12">
    <source>
        <dbReference type="Pfam" id="PF06750"/>
    </source>
</evidence>
<evidence type="ECO:0000256" key="3">
    <source>
        <dbReference type="ARBA" id="ARBA00022475"/>
    </source>
</evidence>
<protein>
    <recommendedName>
        <fullName evidence="9">Prepilin leader peptidase/N-methyltransferase</fullName>
        <ecNumber evidence="9">2.1.1.-</ecNumber>
        <ecNumber evidence="9">3.4.23.43</ecNumber>
    </recommendedName>
</protein>
<dbReference type="GO" id="GO:0008168">
    <property type="term" value="F:methyltransferase activity"/>
    <property type="evidence" value="ECO:0007669"/>
    <property type="project" value="UniProtKB-KW"/>
</dbReference>
<name>A0A1G5KCW4_9FIRM</name>
<feature type="domain" description="Prepilin peptidase A24 N-terminal" evidence="12">
    <location>
        <begin position="7"/>
        <end position="90"/>
    </location>
</feature>
<gene>
    <name evidence="13" type="ORF">SAMN03080606_03393</name>
</gene>
<keyword evidence="5 9" id="KW-0812">Transmembrane</keyword>
<comment type="similarity">
    <text evidence="2 8">Belongs to the peptidase A24 family.</text>
</comment>
<dbReference type="EC" id="3.4.23.43" evidence="9"/>
<dbReference type="AlphaFoldDB" id="A0A1G5KCW4"/>
<keyword evidence="4" id="KW-0997">Cell inner membrane</keyword>
<dbReference type="EMBL" id="FMUS01000026">
    <property type="protein sequence ID" value="SCY98463.1"/>
    <property type="molecule type" value="Genomic_DNA"/>
</dbReference>
<evidence type="ECO:0000259" key="11">
    <source>
        <dbReference type="Pfam" id="PF01478"/>
    </source>
</evidence>
<organism evidence="13 14">
    <name type="scientific">Alkaliphilus peptidifermentans DSM 18978</name>
    <dbReference type="NCBI Taxonomy" id="1120976"/>
    <lineage>
        <taxon>Bacteria</taxon>
        <taxon>Bacillati</taxon>
        <taxon>Bacillota</taxon>
        <taxon>Clostridia</taxon>
        <taxon>Peptostreptococcales</taxon>
        <taxon>Natronincolaceae</taxon>
        <taxon>Alkaliphilus</taxon>
    </lineage>
</organism>
<dbReference type="GO" id="GO:0032259">
    <property type="term" value="P:methylation"/>
    <property type="evidence" value="ECO:0007669"/>
    <property type="project" value="UniProtKB-KW"/>
</dbReference>
<comment type="subcellular location">
    <subcellularLocation>
        <location evidence="1">Cell inner membrane</location>
        <topology evidence="1">Multi-pass membrane protein</topology>
    </subcellularLocation>
    <subcellularLocation>
        <location evidence="9">Cell membrane</location>
        <topology evidence="9">Multi-pass membrane protein</topology>
    </subcellularLocation>
</comment>
<keyword evidence="9" id="KW-0378">Hydrolase</keyword>
<feature type="transmembrane region" description="Helical" evidence="10">
    <location>
        <begin position="81"/>
        <end position="110"/>
    </location>
</feature>
<keyword evidence="3" id="KW-1003">Cell membrane</keyword>
<evidence type="ECO:0000256" key="9">
    <source>
        <dbReference type="RuleBase" id="RU003794"/>
    </source>
</evidence>
<keyword evidence="9" id="KW-0808">Transferase</keyword>
<evidence type="ECO:0000256" key="8">
    <source>
        <dbReference type="RuleBase" id="RU003793"/>
    </source>
</evidence>
<keyword evidence="7 10" id="KW-0472">Membrane</keyword>
<dbReference type="OrthoDB" id="9789291at2"/>
<feature type="domain" description="Prepilin type IV endopeptidase peptidase" evidence="11">
    <location>
        <begin position="101"/>
        <end position="206"/>
    </location>
</feature>
<proteinExistence type="inferred from homology"/>
<evidence type="ECO:0000256" key="2">
    <source>
        <dbReference type="ARBA" id="ARBA00005801"/>
    </source>
</evidence>
<evidence type="ECO:0000256" key="7">
    <source>
        <dbReference type="ARBA" id="ARBA00023136"/>
    </source>
</evidence>
<evidence type="ECO:0000313" key="14">
    <source>
        <dbReference type="Proteomes" id="UP000198636"/>
    </source>
</evidence>
<dbReference type="GO" id="GO:0005886">
    <property type="term" value="C:plasma membrane"/>
    <property type="evidence" value="ECO:0007669"/>
    <property type="project" value="UniProtKB-SubCell"/>
</dbReference>
<dbReference type="InterPro" id="IPR000045">
    <property type="entry name" value="Prepilin_IV_endopep_pep"/>
</dbReference>
<evidence type="ECO:0000256" key="1">
    <source>
        <dbReference type="ARBA" id="ARBA00004429"/>
    </source>
</evidence>
<feature type="transmembrane region" description="Helical" evidence="10">
    <location>
        <begin position="122"/>
        <end position="138"/>
    </location>
</feature>
<dbReference type="Proteomes" id="UP000198636">
    <property type="component" value="Unassembled WGS sequence"/>
</dbReference>
<feature type="transmembrane region" description="Helical" evidence="10">
    <location>
        <begin position="226"/>
        <end position="246"/>
    </location>
</feature>
<feature type="transmembrane region" description="Helical" evidence="10">
    <location>
        <begin position="150"/>
        <end position="170"/>
    </location>
</feature>
<evidence type="ECO:0000256" key="5">
    <source>
        <dbReference type="ARBA" id="ARBA00022692"/>
    </source>
</evidence>